<proteinExistence type="predicted"/>
<accession>Q9RUA4</accession>
<evidence type="ECO:0000256" key="2">
    <source>
        <dbReference type="ARBA" id="ARBA00005005"/>
    </source>
</evidence>
<keyword evidence="8" id="KW-0443">Lipid metabolism</keyword>
<comment type="pathway">
    <text evidence="2">Lipid metabolism; fatty acid beta-oxidation.</text>
</comment>
<dbReference type="eggNOG" id="COG1024">
    <property type="taxonomic scope" value="Bacteria"/>
</dbReference>
<evidence type="ECO:0000256" key="11">
    <source>
        <dbReference type="ARBA" id="ARBA00023239"/>
    </source>
</evidence>
<keyword evidence="18" id="KW-1185">Reference proteome</keyword>
<dbReference type="Proteomes" id="UP000002524">
    <property type="component" value="Chromosome 1"/>
</dbReference>
<dbReference type="PANTHER" id="PTHR23309:SF49">
    <property type="entry name" value="PEROXISOMAL BIFUNCTIONAL ENZYME"/>
    <property type="match status" value="1"/>
</dbReference>
<keyword evidence="9" id="KW-0576">Peroxisome</keyword>
<dbReference type="GO" id="GO:0004300">
    <property type="term" value="F:enoyl-CoA hydratase activity"/>
    <property type="evidence" value="ECO:0007669"/>
    <property type="project" value="UniProtKB-ARBA"/>
</dbReference>
<dbReference type="PATRIC" id="fig|243230.17.peg.1688"/>
<protein>
    <submittedName>
        <fullName evidence="17">Enoyl-CoA hydratase/3,2-trans-enoyl-CoA isomerase/3-hydroxyacyl-CoA dehydrogenase</fullName>
    </submittedName>
</protein>
<organism evidence="17 18">
    <name type="scientific">Deinococcus radiodurans (strain ATCC 13939 / DSM 20539 / JCM 16871 / CCUG 27074 / LMG 4051 / NBRC 15346 / NCIMB 9279 / VKM B-1422 / R1)</name>
    <dbReference type="NCBI Taxonomy" id="243230"/>
    <lineage>
        <taxon>Bacteria</taxon>
        <taxon>Thermotogati</taxon>
        <taxon>Deinococcota</taxon>
        <taxon>Deinococci</taxon>
        <taxon>Deinococcales</taxon>
        <taxon>Deinococcaceae</taxon>
        <taxon>Deinococcus</taxon>
    </lineage>
</organism>
<reference evidence="17 18" key="1">
    <citation type="journal article" date="1999" name="Science">
        <title>Genome sequence of the radioresistant bacterium Deinococcus radiodurans R1.</title>
        <authorList>
            <person name="White O."/>
            <person name="Eisen J.A."/>
            <person name="Heidelberg J.F."/>
            <person name="Hickey E.K."/>
            <person name="Peterson J.D."/>
            <person name="Dodson R.J."/>
            <person name="Haft D.H."/>
            <person name="Gwinn M.L."/>
            <person name="Nelson W.C."/>
            <person name="Richardson D.L."/>
            <person name="Moffat K.S."/>
            <person name="Qin H."/>
            <person name="Jiang L."/>
            <person name="Pamphile W."/>
            <person name="Crosby M."/>
            <person name="Shen M."/>
            <person name="Vamathevan J.J."/>
            <person name="Lam P."/>
            <person name="McDonald L."/>
            <person name="Utterback T."/>
            <person name="Zalewski C."/>
            <person name="Makarova K.S."/>
            <person name="Aravind L."/>
            <person name="Daly M.J."/>
            <person name="Minton K.W."/>
            <person name="Fleischmann R.D."/>
            <person name="Ketchum K.A."/>
            <person name="Nelson K.E."/>
            <person name="Salzberg S."/>
            <person name="Smith H.O."/>
            <person name="Venter J.C."/>
            <person name="Fraser C.M."/>
        </authorList>
    </citation>
    <scope>NUCLEOTIDE SEQUENCE [LARGE SCALE GENOMIC DNA]</scope>
    <source>
        <strain evidence="18">ATCC 13939 / DSM 20539 / JCM 16871 / LMG 4051 / NBRC 15346 / NCIMB 9279 / R1 / VKM B-1422</strain>
    </source>
</reference>
<sequence length="708" mass="75808">MGRHHKQEALPMTQDTPNRVDQSRDGDVFILTINNPPVNAFGPGVPEGLKAGLDAAAADDSVKAVVIIGGGRTFVAGADIKGFGLPREQAPDLRGTVAKLDAFEKPTVAAIHGTALGGGLELALGCTYRVAVKDAQLGLPEVKLGVLPGAGGTQRLPRVVGAQKALEMMLSGNPIKAPAAKELGLVDEIVDGDLLAGAVAFARAHADARPLPRVSERSVEGGSPEVFAAAREGLKKTHRGQHSPSHIVDLAEMAATKPFQEGWDAEADRFVDSLNSPQSRGLRHIFFAEREAGKIRGLSKDTPTTDIKSAGIIGAGTMGGGIAMNFLNVGIPVTIVETSQEALDRGLGVIRKNYENTAKKGRMTQDDVEKRMGLLTPTLKMEDLAGADIIIEAVFENMDVKKDIFTRLDKIAKPGAILASNTSTLDVNEIASVTGRPEQVIGLHFFSPANVMKLLEIVRADKTSDSVLATSLALAKRIKKVGVVVGVCDGFVGNRMVHRYGDEARKIVEEGARPEDVDAAMNALGLPMGPFQMSDMAGLDIGYSIRQHQAKVRGEPEPDGWLDRIVKTGRKGQKTQGGIYDYGEDRKPKPNADVQKLIEDYRAEQGTQSREISQEEITKRLAYSLVNEGAKILEEGIAQRASDIDVIYIYGYGFPAYRGGPMQYASEQGLKNVAADLEKYGQTPAPVLKQLADEGKTFSDYDREHAGA</sequence>
<evidence type="ECO:0000256" key="12">
    <source>
        <dbReference type="ARBA" id="ARBA00023268"/>
    </source>
</evidence>
<dbReference type="FunCoup" id="Q9RUA4">
    <property type="interactions" value="212"/>
</dbReference>
<dbReference type="SUPFAM" id="SSF52096">
    <property type="entry name" value="ClpP/crotonase"/>
    <property type="match status" value="1"/>
</dbReference>
<keyword evidence="5" id="KW-0442">Lipid degradation</keyword>
<dbReference type="Pfam" id="PF02737">
    <property type="entry name" value="3HCDH_N"/>
    <property type="match status" value="1"/>
</dbReference>
<dbReference type="PANTHER" id="PTHR23309">
    <property type="entry name" value="3-HYDROXYACYL-COA DEHYROGENASE"/>
    <property type="match status" value="1"/>
</dbReference>
<dbReference type="InterPro" id="IPR029045">
    <property type="entry name" value="ClpP/crotonase-like_dom_sf"/>
</dbReference>
<evidence type="ECO:0000256" key="7">
    <source>
        <dbReference type="ARBA" id="ARBA00023027"/>
    </source>
</evidence>
<evidence type="ECO:0000256" key="6">
    <source>
        <dbReference type="ARBA" id="ARBA00023002"/>
    </source>
</evidence>
<keyword evidence="7" id="KW-0520">NAD</keyword>
<evidence type="ECO:0000256" key="9">
    <source>
        <dbReference type="ARBA" id="ARBA00023140"/>
    </source>
</evidence>
<dbReference type="STRING" id="243230.DR_1487"/>
<dbReference type="Gene3D" id="3.90.226.10">
    <property type="entry name" value="2-enoyl-CoA Hydratase, Chain A, domain 1"/>
    <property type="match status" value="1"/>
</dbReference>
<dbReference type="Pfam" id="PF00725">
    <property type="entry name" value="3HCDH"/>
    <property type="match status" value="1"/>
</dbReference>
<dbReference type="eggNOG" id="COG1250">
    <property type="taxonomic scope" value="Bacteria"/>
</dbReference>
<evidence type="ECO:0000313" key="17">
    <source>
        <dbReference type="EMBL" id="AAF11052.1"/>
    </source>
</evidence>
<dbReference type="UniPathway" id="UPA00659"/>
<dbReference type="KEGG" id="dra:DR_1487"/>
<dbReference type="SUPFAM" id="SSF48179">
    <property type="entry name" value="6-phosphogluconate dehydrogenase C-terminal domain-like"/>
    <property type="match status" value="2"/>
</dbReference>
<evidence type="ECO:0000256" key="4">
    <source>
        <dbReference type="ARBA" id="ARBA00022832"/>
    </source>
</evidence>
<dbReference type="AlphaFoldDB" id="Q9RUA4"/>
<feature type="domain" description="3-hydroxyacyl-CoA dehydrogenase NAD binding" evidence="16">
    <location>
        <begin position="310"/>
        <end position="486"/>
    </location>
</feature>
<evidence type="ECO:0000256" key="14">
    <source>
        <dbReference type="SAM" id="MobiDB-lite"/>
    </source>
</evidence>
<evidence type="ECO:0000256" key="8">
    <source>
        <dbReference type="ARBA" id="ARBA00023098"/>
    </source>
</evidence>
<keyword evidence="12" id="KW-0511">Multifunctional enzyme</keyword>
<dbReference type="SUPFAM" id="SSF51735">
    <property type="entry name" value="NAD(P)-binding Rossmann-fold domains"/>
    <property type="match status" value="1"/>
</dbReference>
<comment type="subcellular location">
    <subcellularLocation>
        <location evidence="1">Peroxisome</location>
    </subcellularLocation>
</comment>
<keyword evidence="4" id="KW-0276">Fatty acid metabolism</keyword>
<dbReference type="EnsemblBacteria" id="AAF11052">
    <property type="protein sequence ID" value="AAF11052"/>
    <property type="gene ID" value="DR_1487"/>
</dbReference>
<keyword evidence="6" id="KW-0560">Oxidoreductase</keyword>
<keyword evidence="11" id="KW-0456">Lyase</keyword>
<evidence type="ECO:0000259" key="15">
    <source>
        <dbReference type="Pfam" id="PF00725"/>
    </source>
</evidence>
<dbReference type="FunFam" id="1.10.1040.50:FF:000006">
    <property type="entry name" value="Peroxisomal bifunctional enzyme"/>
    <property type="match status" value="1"/>
</dbReference>
<evidence type="ECO:0000256" key="13">
    <source>
        <dbReference type="ARBA" id="ARBA00049556"/>
    </source>
</evidence>
<evidence type="ECO:0000259" key="16">
    <source>
        <dbReference type="Pfam" id="PF02737"/>
    </source>
</evidence>
<dbReference type="Gene3D" id="3.40.50.720">
    <property type="entry name" value="NAD(P)-binding Rossmann-like Domain"/>
    <property type="match status" value="1"/>
</dbReference>
<evidence type="ECO:0000256" key="1">
    <source>
        <dbReference type="ARBA" id="ARBA00004275"/>
    </source>
</evidence>
<dbReference type="HOGENOM" id="CLU_009834_16_3_0"/>
<dbReference type="FunFam" id="3.40.50.720:FF:000009">
    <property type="entry name" value="Fatty oxidation complex, alpha subunit"/>
    <property type="match status" value="1"/>
</dbReference>
<dbReference type="InParanoid" id="Q9RUA4"/>
<evidence type="ECO:0000256" key="10">
    <source>
        <dbReference type="ARBA" id="ARBA00023235"/>
    </source>
</evidence>
<comment type="subunit">
    <text evidence="3">Monomer.</text>
</comment>
<dbReference type="GO" id="GO:0006635">
    <property type="term" value="P:fatty acid beta-oxidation"/>
    <property type="evidence" value="ECO:0000318"/>
    <property type="project" value="GO_Central"/>
</dbReference>
<dbReference type="InterPro" id="IPR006176">
    <property type="entry name" value="3-OHacyl-CoA_DH_NAD-bd"/>
</dbReference>
<dbReference type="Pfam" id="PF00378">
    <property type="entry name" value="ECH_1"/>
    <property type="match status" value="1"/>
</dbReference>
<dbReference type="Gene3D" id="1.10.1040.50">
    <property type="match status" value="1"/>
</dbReference>
<dbReference type="GO" id="GO:0003857">
    <property type="term" value="F:(3S)-3-hydroxyacyl-CoA dehydrogenase (NAD+) activity"/>
    <property type="evidence" value="ECO:0000318"/>
    <property type="project" value="GO_Central"/>
</dbReference>
<dbReference type="InterPro" id="IPR001753">
    <property type="entry name" value="Enoyl-CoA_hydra/iso"/>
</dbReference>
<name>Q9RUA4_DEIRA</name>
<evidence type="ECO:0000256" key="3">
    <source>
        <dbReference type="ARBA" id="ARBA00011245"/>
    </source>
</evidence>
<evidence type="ECO:0000256" key="5">
    <source>
        <dbReference type="ARBA" id="ARBA00022963"/>
    </source>
</evidence>
<comment type="catalytic activity">
    <reaction evidence="13">
        <text>a (3S)-3-hydroxyacyl-CoA + NAD(+) = a 3-oxoacyl-CoA + NADH + H(+)</text>
        <dbReference type="Rhea" id="RHEA:22432"/>
        <dbReference type="ChEBI" id="CHEBI:15378"/>
        <dbReference type="ChEBI" id="CHEBI:57318"/>
        <dbReference type="ChEBI" id="CHEBI:57540"/>
        <dbReference type="ChEBI" id="CHEBI:57945"/>
        <dbReference type="ChEBI" id="CHEBI:90726"/>
        <dbReference type="EC" id="1.1.1.35"/>
    </reaction>
</comment>
<dbReference type="PIR" id="C75389">
    <property type="entry name" value="C75389"/>
</dbReference>
<dbReference type="InterPro" id="IPR006108">
    <property type="entry name" value="3HC_DH_C"/>
</dbReference>
<evidence type="ECO:0000313" key="18">
    <source>
        <dbReference type="Proteomes" id="UP000002524"/>
    </source>
</evidence>
<feature type="domain" description="3-hydroxyacyl-CoA dehydrogenase C-terminal" evidence="15">
    <location>
        <begin position="490"/>
        <end position="582"/>
    </location>
</feature>
<dbReference type="InterPro" id="IPR008927">
    <property type="entry name" value="6-PGluconate_DH-like_C_sf"/>
</dbReference>
<dbReference type="EMBL" id="AE000513">
    <property type="protein sequence ID" value="AAF11052.1"/>
    <property type="molecule type" value="Genomic_DNA"/>
</dbReference>
<gene>
    <name evidence="17" type="ordered locus">DR_1487</name>
</gene>
<dbReference type="InterPro" id="IPR036291">
    <property type="entry name" value="NAD(P)-bd_dom_sf"/>
</dbReference>
<dbReference type="GO" id="GO:0070403">
    <property type="term" value="F:NAD+ binding"/>
    <property type="evidence" value="ECO:0007669"/>
    <property type="project" value="InterPro"/>
</dbReference>
<dbReference type="CDD" id="cd06558">
    <property type="entry name" value="crotonase-like"/>
    <property type="match status" value="1"/>
</dbReference>
<dbReference type="GO" id="GO:0016853">
    <property type="term" value="F:isomerase activity"/>
    <property type="evidence" value="ECO:0007669"/>
    <property type="project" value="UniProtKB-KW"/>
</dbReference>
<dbReference type="OrthoDB" id="9771883at2"/>
<dbReference type="PaxDb" id="243230-DR_1487"/>
<keyword evidence="10 17" id="KW-0413">Isomerase</keyword>
<feature type="region of interest" description="Disordered" evidence="14">
    <location>
        <begin position="1"/>
        <end position="22"/>
    </location>
</feature>